<dbReference type="Pfam" id="PF11165">
    <property type="entry name" value="DUF2949"/>
    <property type="match status" value="1"/>
</dbReference>
<sequence>MKFTKSNGILPVANPRYPLLNFLQEELALSPDSLAVAERSVEEHHGSLPMVLWQYGLISLEDLDRIYDWLEQF</sequence>
<accession>A0A977L2J4</accession>
<protein>
    <submittedName>
        <fullName evidence="1">DUF2949 domain-containing protein</fullName>
    </submittedName>
</protein>
<dbReference type="InterPro" id="IPR021336">
    <property type="entry name" value="DUF2949"/>
</dbReference>
<proteinExistence type="predicted"/>
<evidence type="ECO:0000313" key="1">
    <source>
        <dbReference type="EMBL" id="UXE64294.1"/>
    </source>
</evidence>
<dbReference type="EMBL" id="CP073041">
    <property type="protein sequence ID" value="UXE64294.1"/>
    <property type="molecule type" value="Genomic_DNA"/>
</dbReference>
<dbReference type="AlphaFoldDB" id="A0A977L2J4"/>
<name>A0A977L2J4_9CYAN</name>
<reference evidence="1" key="1">
    <citation type="submission" date="2021-04" db="EMBL/GenBank/DDBJ databases">
        <title>Genome sequence of Woronichinia naegeliana from Washington state freshwater lake bloom.</title>
        <authorList>
            <person name="Dreher T.W."/>
        </authorList>
    </citation>
    <scope>NUCLEOTIDE SEQUENCE</scope>
    <source>
        <strain evidence="1">WA131</strain>
    </source>
</reference>
<gene>
    <name evidence="1" type="ORF">KA717_18515</name>
</gene>
<organism evidence="1">
    <name type="scientific">Woronichinia naegeliana WA131</name>
    <dbReference type="NCBI Taxonomy" id="2824559"/>
    <lineage>
        <taxon>Bacteria</taxon>
        <taxon>Bacillati</taxon>
        <taxon>Cyanobacteriota</taxon>
        <taxon>Cyanophyceae</taxon>
        <taxon>Synechococcales</taxon>
        <taxon>Coelosphaeriaceae</taxon>
        <taxon>Woronichinia</taxon>
    </lineage>
</organism>
<dbReference type="KEGG" id="wna:KA717_18515"/>
<dbReference type="Proteomes" id="UP001065613">
    <property type="component" value="Chromosome"/>
</dbReference>